<evidence type="ECO:0000256" key="5">
    <source>
        <dbReference type="ARBA" id="ARBA00022842"/>
    </source>
</evidence>
<dbReference type="GO" id="GO:0008897">
    <property type="term" value="F:holo-[acyl-carrier-protein] synthase activity"/>
    <property type="evidence" value="ECO:0007669"/>
    <property type="project" value="UniProtKB-UniRule"/>
</dbReference>
<evidence type="ECO:0000256" key="8">
    <source>
        <dbReference type="HAMAP-Rule" id="MF_00101"/>
    </source>
</evidence>
<dbReference type="GO" id="GO:0005737">
    <property type="term" value="C:cytoplasm"/>
    <property type="evidence" value="ECO:0007669"/>
    <property type="project" value="UniProtKB-SubCell"/>
</dbReference>
<dbReference type="InterPro" id="IPR004568">
    <property type="entry name" value="Ppantetheine-prot_Trfase_dom"/>
</dbReference>
<dbReference type="RefSeq" id="WP_131122704.1">
    <property type="nucleotide sequence ID" value="NZ_SIXH01000050.1"/>
</dbReference>
<keyword evidence="5 8" id="KW-0460">Magnesium</keyword>
<dbReference type="Gene3D" id="3.90.470.20">
    <property type="entry name" value="4'-phosphopantetheinyl transferase domain"/>
    <property type="match status" value="1"/>
</dbReference>
<evidence type="ECO:0000256" key="4">
    <source>
        <dbReference type="ARBA" id="ARBA00022832"/>
    </source>
</evidence>
<protein>
    <recommendedName>
        <fullName evidence="8">Holo-[acyl-carrier-protein] synthase</fullName>
        <shortName evidence="8">Holo-ACP synthase</shortName>
        <ecNumber evidence="8">2.7.8.7</ecNumber>
    </recommendedName>
    <alternativeName>
        <fullName evidence="8">4'-phosphopantetheinyl transferase AcpS</fullName>
    </alternativeName>
</protein>
<reference evidence="10 11" key="1">
    <citation type="submission" date="2019-02" db="EMBL/GenBank/DDBJ databases">
        <title>Draft Genome Sequence of Streptomyces sp. AM-2504, identified by 16S rRNA comparative analysis as a Streptomyces Kasugaensis strain.</title>
        <authorList>
            <person name="Napolioni V."/>
            <person name="Giuliodori A.M."/>
            <person name="Spurio R."/>
            <person name="Fabbretti A."/>
        </authorList>
    </citation>
    <scope>NUCLEOTIDE SEQUENCE [LARGE SCALE GENOMIC DNA]</scope>
    <source>
        <strain evidence="10 11">AM-2504</strain>
    </source>
</reference>
<dbReference type="GO" id="GO:0000287">
    <property type="term" value="F:magnesium ion binding"/>
    <property type="evidence" value="ECO:0007669"/>
    <property type="project" value="UniProtKB-UniRule"/>
</dbReference>
<gene>
    <name evidence="8" type="primary">acpS</name>
    <name evidence="10" type="ORF">EYS09_08135</name>
</gene>
<name>A0A4Q9HY40_STRKA</name>
<dbReference type="EMBL" id="SIXH01000050">
    <property type="protein sequence ID" value="TBO60152.1"/>
    <property type="molecule type" value="Genomic_DNA"/>
</dbReference>
<evidence type="ECO:0000256" key="1">
    <source>
        <dbReference type="ARBA" id="ARBA00022516"/>
    </source>
</evidence>
<feature type="domain" description="4'-phosphopantetheinyl transferase" evidence="9">
    <location>
        <begin position="7"/>
        <end position="123"/>
    </location>
</feature>
<evidence type="ECO:0000259" key="9">
    <source>
        <dbReference type="Pfam" id="PF01648"/>
    </source>
</evidence>
<keyword evidence="8" id="KW-0963">Cytoplasm</keyword>
<comment type="function">
    <text evidence="8">Transfers the 4'-phosphopantetheine moiety from coenzyme A to a Ser of acyl-carrier-protein.</text>
</comment>
<keyword evidence="11" id="KW-1185">Reference proteome</keyword>
<comment type="cofactor">
    <cofactor evidence="8">
        <name>Mg(2+)</name>
        <dbReference type="ChEBI" id="CHEBI:18420"/>
    </cofactor>
</comment>
<evidence type="ECO:0000256" key="7">
    <source>
        <dbReference type="ARBA" id="ARBA00023160"/>
    </source>
</evidence>
<keyword evidence="7 8" id="KW-0275">Fatty acid biosynthesis</keyword>
<dbReference type="NCBIfam" id="TIGR00556">
    <property type="entry name" value="pantethn_trn"/>
    <property type="match status" value="1"/>
</dbReference>
<organism evidence="10 11">
    <name type="scientific">Streptomyces kasugaensis</name>
    <dbReference type="NCBI Taxonomy" id="1946"/>
    <lineage>
        <taxon>Bacteria</taxon>
        <taxon>Bacillati</taxon>
        <taxon>Actinomycetota</taxon>
        <taxon>Actinomycetes</taxon>
        <taxon>Kitasatosporales</taxon>
        <taxon>Streptomycetaceae</taxon>
        <taxon>Streptomyces</taxon>
    </lineage>
</organism>
<feature type="binding site" evidence="8">
    <location>
        <position position="11"/>
    </location>
    <ligand>
        <name>Mg(2+)</name>
        <dbReference type="ChEBI" id="CHEBI:18420"/>
    </ligand>
</feature>
<keyword evidence="3 8" id="KW-0479">Metal-binding</keyword>
<dbReference type="EC" id="2.7.8.7" evidence="8"/>
<keyword evidence="1 8" id="KW-0444">Lipid biosynthesis</keyword>
<dbReference type="AlphaFoldDB" id="A0A4Q9HY40"/>
<evidence type="ECO:0000313" key="11">
    <source>
        <dbReference type="Proteomes" id="UP000292452"/>
    </source>
</evidence>
<dbReference type="SUPFAM" id="SSF56214">
    <property type="entry name" value="4'-phosphopantetheinyl transferase"/>
    <property type="match status" value="1"/>
</dbReference>
<comment type="caution">
    <text evidence="10">The sequence shown here is derived from an EMBL/GenBank/DDBJ whole genome shotgun (WGS) entry which is preliminary data.</text>
</comment>
<dbReference type="InterPro" id="IPR002582">
    <property type="entry name" value="ACPS"/>
</dbReference>
<evidence type="ECO:0000256" key="6">
    <source>
        <dbReference type="ARBA" id="ARBA00023098"/>
    </source>
</evidence>
<evidence type="ECO:0000256" key="3">
    <source>
        <dbReference type="ARBA" id="ARBA00022723"/>
    </source>
</evidence>
<dbReference type="HAMAP" id="MF_00101">
    <property type="entry name" value="AcpS"/>
    <property type="match status" value="1"/>
</dbReference>
<feature type="binding site" evidence="8">
    <location>
        <position position="61"/>
    </location>
    <ligand>
        <name>Mg(2+)</name>
        <dbReference type="ChEBI" id="CHEBI:18420"/>
    </ligand>
</feature>
<comment type="similarity">
    <text evidence="8">Belongs to the P-Pant transferase superfamily. AcpS family.</text>
</comment>
<sequence length="146" mass="15403">MTAAAVRVGVDIVPVARVRTMVDADGAGPLHLMLTAAEAELSRLPAGWDLHGVAGRLAAKEAVFKLFHIADQPLPWTSIEILKGPGQWPYVRLAGPAGRWAAEAGLAEIDISISHEDQFAVAVAAGAAVPPTHKEECHAEHDIVQP</sequence>
<dbReference type="Pfam" id="PF01648">
    <property type="entry name" value="ACPS"/>
    <property type="match status" value="1"/>
</dbReference>
<keyword evidence="2 8" id="KW-0808">Transferase</keyword>
<evidence type="ECO:0000256" key="2">
    <source>
        <dbReference type="ARBA" id="ARBA00022679"/>
    </source>
</evidence>
<keyword evidence="6 8" id="KW-0443">Lipid metabolism</keyword>
<evidence type="ECO:0000313" key="10">
    <source>
        <dbReference type="EMBL" id="TBO60152.1"/>
    </source>
</evidence>
<accession>A0A4Q9HY40</accession>
<dbReference type="GO" id="GO:0006633">
    <property type="term" value="P:fatty acid biosynthetic process"/>
    <property type="evidence" value="ECO:0007669"/>
    <property type="project" value="UniProtKB-UniRule"/>
</dbReference>
<proteinExistence type="inferred from homology"/>
<dbReference type="InterPro" id="IPR037143">
    <property type="entry name" value="4-PPantetheinyl_Trfase_dom_sf"/>
</dbReference>
<comment type="catalytic activity">
    <reaction evidence="8">
        <text>apo-[ACP] + CoA = holo-[ACP] + adenosine 3',5'-bisphosphate + H(+)</text>
        <dbReference type="Rhea" id="RHEA:12068"/>
        <dbReference type="Rhea" id="RHEA-COMP:9685"/>
        <dbReference type="Rhea" id="RHEA-COMP:9690"/>
        <dbReference type="ChEBI" id="CHEBI:15378"/>
        <dbReference type="ChEBI" id="CHEBI:29999"/>
        <dbReference type="ChEBI" id="CHEBI:57287"/>
        <dbReference type="ChEBI" id="CHEBI:58343"/>
        <dbReference type="ChEBI" id="CHEBI:64479"/>
        <dbReference type="EC" id="2.7.8.7"/>
    </reaction>
</comment>
<keyword evidence="4 8" id="KW-0276">Fatty acid metabolism</keyword>
<dbReference type="InterPro" id="IPR008278">
    <property type="entry name" value="4-PPantetheinyl_Trfase_dom"/>
</dbReference>
<dbReference type="Proteomes" id="UP000292452">
    <property type="component" value="Unassembled WGS sequence"/>
</dbReference>
<comment type="subcellular location">
    <subcellularLocation>
        <location evidence="8">Cytoplasm</location>
    </subcellularLocation>
</comment>